<accession>A0A5A9NM50</accession>
<dbReference type="InterPro" id="IPR013092">
    <property type="entry name" value="Connexin_N"/>
</dbReference>
<keyword evidence="6" id="KW-0965">Cell junction</keyword>
<feature type="domain" description="Connexin N-terminal" evidence="11">
    <location>
        <begin position="42"/>
        <end position="75"/>
    </location>
</feature>
<keyword evidence="7 10" id="KW-1133">Transmembrane helix</keyword>
<feature type="domain" description="Connexin cysteine-rich" evidence="12">
    <location>
        <begin position="141"/>
        <end position="208"/>
    </location>
</feature>
<keyword evidence="3" id="KW-1003">Cell membrane</keyword>
<evidence type="ECO:0000256" key="6">
    <source>
        <dbReference type="ARBA" id="ARBA00022949"/>
    </source>
</evidence>
<feature type="transmembrane region" description="Helical" evidence="10">
    <location>
        <begin position="77"/>
        <end position="97"/>
    </location>
</feature>
<keyword evidence="8 10" id="KW-0472">Membrane</keyword>
<dbReference type="AlphaFoldDB" id="A0A5A9NM50"/>
<evidence type="ECO:0000313" key="13">
    <source>
        <dbReference type="EMBL" id="KAA0710503.1"/>
    </source>
</evidence>
<dbReference type="Pfam" id="PF00029">
    <property type="entry name" value="Connexin"/>
    <property type="match status" value="1"/>
</dbReference>
<sequence>MSWAILESLVTGVNKYSTAIGRVWLSVVFIFRLLVLLVAAEKVFGDEQKDFDCNTREPGCLNVCYDHFFPVSHSRLWALQLIFATCPSLMVLLHVAYRDDRERKHQLKYGEGCSHLYVNTSKKRGGLWWTYLFSLVFKISVDAVFIFLVFYIYEANFFPLLVKCNEKPCPQVTECFIARPTEKRIFTVFLVVTSFLCILLSLSEMFYLILKRCHECVKSHGRKPKLHLAAVAALACTDNQDNIQEKTLLETSAEHPASDSAPDYNIAIS</sequence>
<keyword evidence="14" id="KW-1185">Reference proteome</keyword>
<evidence type="ECO:0000259" key="12">
    <source>
        <dbReference type="SMART" id="SM01089"/>
    </source>
</evidence>
<organism evidence="13 14">
    <name type="scientific">Triplophysa tibetana</name>
    <dbReference type="NCBI Taxonomy" id="1572043"/>
    <lineage>
        <taxon>Eukaryota</taxon>
        <taxon>Metazoa</taxon>
        <taxon>Chordata</taxon>
        <taxon>Craniata</taxon>
        <taxon>Vertebrata</taxon>
        <taxon>Euteleostomi</taxon>
        <taxon>Actinopterygii</taxon>
        <taxon>Neopterygii</taxon>
        <taxon>Teleostei</taxon>
        <taxon>Ostariophysi</taxon>
        <taxon>Cypriniformes</taxon>
        <taxon>Nemacheilidae</taxon>
        <taxon>Triplophysa</taxon>
    </lineage>
</organism>
<dbReference type="InterPro" id="IPR000500">
    <property type="entry name" value="Connexin"/>
</dbReference>
<dbReference type="InterPro" id="IPR017990">
    <property type="entry name" value="Connexin_CS"/>
</dbReference>
<protein>
    <recommendedName>
        <fullName evidence="9">Gap junction protein</fullName>
    </recommendedName>
</protein>
<evidence type="ECO:0000313" key="14">
    <source>
        <dbReference type="Proteomes" id="UP000324632"/>
    </source>
</evidence>
<evidence type="ECO:0000256" key="8">
    <source>
        <dbReference type="ARBA" id="ARBA00023136"/>
    </source>
</evidence>
<keyword evidence="5 9" id="KW-0303">Gap junction</keyword>
<dbReference type="SMART" id="SM01089">
    <property type="entry name" value="Connexin_CCC"/>
    <property type="match status" value="1"/>
</dbReference>
<name>A0A5A9NM50_9TELE</name>
<evidence type="ECO:0000256" key="1">
    <source>
        <dbReference type="ARBA" id="ARBA00004610"/>
    </source>
</evidence>
<dbReference type="Proteomes" id="UP000324632">
    <property type="component" value="Chromosome 16"/>
</dbReference>
<evidence type="ECO:0000256" key="10">
    <source>
        <dbReference type="SAM" id="Phobius"/>
    </source>
</evidence>
<evidence type="ECO:0000256" key="2">
    <source>
        <dbReference type="ARBA" id="ARBA00004651"/>
    </source>
</evidence>
<dbReference type="SMART" id="SM00037">
    <property type="entry name" value="CNX"/>
    <property type="match status" value="1"/>
</dbReference>
<evidence type="ECO:0000259" key="11">
    <source>
        <dbReference type="SMART" id="SM00037"/>
    </source>
</evidence>
<feature type="transmembrane region" description="Helical" evidence="10">
    <location>
        <begin position="185"/>
        <end position="210"/>
    </location>
</feature>
<evidence type="ECO:0000256" key="9">
    <source>
        <dbReference type="RuleBase" id="RU000630"/>
    </source>
</evidence>
<dbReference type="PANTHER" id="PTHR11984:SF29">
    <property type="entry name" value="GAP JUNCTION BETA-5 PROTEIN"/>
    <property type="match status" value="1"/>
</dbReference>
<gene>
    <name evidence="13" type="ORF">E1301_Tti012585</name>
</gene>
<dbReference type="GO" id="GO:0005243">
    <property type="term" value="F:gap junction channel activity"/>
    <property type="evidence" value="ECO:0007669"/>
    <property type="project" value="TreeGrafter"/>
</dbReference>
<dbReference type="GO" id="GO:0005922">
    <property type="term" value="C:connexin complex"/>
    <property type="evidence" value="ECO:0007669"/>
    <property type="project" value="InterPro"/>
</dbReference>
<dbReference type="Gene3D" id="1.20.1440.80">
    <property type="entry name" value="Gap junction channel protein cysteine-rich domain"/>
    <property type="match status" value="1"/>
</dbReference>
<evidence type="ECO:0000256" key="3">
    <source>
        <dbReference type="ARBA" id="ARBA00022475"/>
    </source>
</evidence>
<comment type="caution">
    <text evidence="13">The sequence shown here is derived from an EMBL/GenBank/DDBJ whole genome shotgun (WGS) entry which is preliminary data.</text>
</comment>
<feature type="transmembrane region" description="Helical" evidence="10">
    <location>
        <begin position="21"/>
        <end position="40"/>
    </location>
</feature>
<comment type="subunit">
    <text evidence="9">A connexon is composed of a hexamer of connexins.</text>
</comment>
<comment type="similarity">
    <text evidence="9">Belongs to the connexin family.</text>
</comment>
<dbReference type="EMBL" id="SOYY01000016">
    <property type="protein sequence ID" value="KAA0710503.1"/>
    <property type="molecule type" value="Genomic_DNA"/>
</dbReference>
<comment type="function">
    <text evidence="9">One gap junction consists of a cluster of closely packed pairs of transmembrane channels, the connexons, through which materials of low MW diffuse from one cell to a neighboring cell.</text>
</comment>
<dbReference type="PRINTS" id="PR00206">
    <property type="entry name" value="CONNEXIN"/>
</dbReference>
<dbReference type="InterPro" id="IPR038359">
    <property type="entry name" value="Connexin_N_sf"/>
</dbReference>
<evidence type="ECO:0000256" key="7">
    <source>
        <dbReference type="ARBA" id="ARBA00022989"/>
    </source>
</evidence>
<evidence type="ECO:0000256" key="5">
    <source>
        <dbReference type="ARBA" id="ARBA00022868"/>
    </source>
</evidence>
<keyword evidence="4 9" id="KW-0812">Transmembrane</keyword>
<feature type="transmembrane region" description="Helical" evidence="10">
    <location>
        <begin position="128"/>
        <end position="153"/>
    </location>
</feature>
<dbReference type="PROSITE" id="PS00408">
    <property type="entry name" value="CONNEXINS_2"/>
    <property type="match status" value="1"/>
</dbReference>
<dbReference type="GO" id="GO:0007267">
    <property type="term" value="P:cell-cell signaling"/>
    <property type="evidence" value="ECO:0007669"/>
    <property type="project" value="TreeGrafter"/>
</dbReference>
<dbReference type="InterPro" id="IPR019570">
    <property type="entry name" value="Connexin_CCC"/>
</dbReference>
<dbReference type="PANTHER" id="PTHR11984">
    <property type="entry name" value="CONNEXIN"/>
    <property type="match status" value="1"/>
</dbReference>
<proteinExistence type="inferred from homology"/>
<evidence type="ECO:0000256" key="4">
    <source>
        <dbReference type="ARBA" id="ARBA00022692"/>
    </source>
</evidence>
<reference evidence="13 14" key="1">
    <citation type="journal article" date="2019" name="Mol. Ecol. Resour.">
        <title>Chromosome-level genome assembly of Triplophysa tibetana, a fish adapted to the harsh high-altitude environment of the Tibetan Plateau.</title>
        <authorList>
            <person name="Yang X."/>
            <person name="Liu H."/>
            <person name="Ma Z."/>
            <person name="Zou Y."/>
            <person name="Zou M."/>
            <person name="Mao Y."/>
            <person name="Li X."/>
            <person name="Wang H."/>
            <person name="Chen T."/>
            <person name="Wang W."/>
            <person name="Yang R."/>
        </authorList>
    </citation>
    <scope>NUCLEOTIDE SEQUENCE [LARGE SCALE GENOMIC DNA]</scope>
    <source>
        <strain evidence="13">TTIB1903HZAU</strain>
        <tissue evidence="13">Muscle</tissue>
    </source>
</reference>
<comment type="subcellular location">
    <subcellularLocation>
        <location evidence="1">Cell junction</location>
        <location evidence="1">Gap junction</location>
    </subcellularLocation>
    <subcellularLocation>
        <location evidence="2 9">Cell membrane</location>
        <topology evidence="2 9">Multi-pass membrane protein</topology>
    </subcellularLocation>
</comment>